<keyword evidence="2 4" id="KW-0863">Zinc-finger</keyword>
<reference evidence="7" key="1">
    <citation type="submission" date="2021-12" db="EMBL/GenBank/DDBJ databases">
        <title>Prjna785345.</title>
        <authorList>
            <person name="Rujirawat T."/>
            <person name="Krajaejun T."/>
        </authorList>
    </citation>
    <scope>NUCLEOTIDE SEQUENCE</scope>
    <source>
        <strain evidence="7">Pi057C3</strain>
    </source>
</reference>
<evidence type="ECO:0000256" key="1">
    <source>
        <dbReference type="ARBA" id="ARBA00022723"/>
    </source>
</evidence>
<feature type="region of interest" description="Disordered" evidence="5">
    <location>
        <begin position="572"/>
        <end position="644"/>
    </location>
</feature>
<gene>
    <name evidence="7" type="ORF">P43SY_005188</name>
</gene>
<dbReference type="Proteomes" id="UP001209570">
    <property type="component" value="Unassembled WGS sequence"/>
</dbReference>
<keyword evidence="8" id="KW-1185">Reference proteome</keyword>
<feature type="compositionally biased region" description="Acidic residues" evidence="5">
    <location>
        <begin position="269"/>
        <end position="279"/>
    </location>
</feature>
<dbReference type="EMBL" id="JAKCXM010000026">
    <property type="protein sequence ID" value="KAJ0406955.1"/>
    <property type="molecule type" value="Genomic_DNA"/>
</dbReference>
<evidence type="ECO:0000259" key="6">
    <source>
        <dbReference type="PROSITE" id="PS50178"/>
    </source>
</evidence>
<dbReference type="GO" id="GO:0008270">
    <property type="term" value="F:zinc ion binding"/>
    <property type="evidence" value="ECO:0007669"/>
    <property type="project" value="UniProtKB-KW"/>
</dbReference>
<feature type="region of interest" description="Disordered" evidence="5">
    <location>
        <begin position="1"/>
        <end position="20"/>
    </location>
</feature>
<comment type="caution">
    <text evidence="7">The sequence shown here is derived from an EMBL/GenBank/DDBJ whole genome shotgun (WGS) entry which is preliminary data.</text>
</comment>
<name>A0AAD5QDQ5_PYTIN</name>
<feature type="region of interest" description="Disordered" evidence="5">
    <location>
        <begin position="228"/>
        <end position="354"/>
    </location>
</feature>
<dbReference type="Gene3D" id="3.30.40.10">
    <property type="entry name" value="Zinc/RING finger domain, C3HC4 (zinc finger)"/>
    <property type="match status" value="1"/>
</dbReference>
<dbReference type="InterPro" id="IPR011011">
    <property type="entry name" value="Znf_FYVE_PHD"/>
</dbReference>
<keyword evidence="1" id="KW-0479">Metal-binding</keyword>
<evidence type="ECO:0000256" key="3">
    <source>
        <dbReference type="ARBA" id="ARBA00022833"/>
    </source>
</evidence>
<protein>
    <recommendedName>
        <fullName evidence="6">FYVE-type domain-containing protein</fullName>
    </recommendedName>
</protein>
<dbReference type="InterPro" id="IPR013083">
    <property type="entry name" value="Znf_RING/FYVE/PHD"/>
</dbReference>
<evidence type="ECO:0000256" key="5">
    <source>
        <dbReference type="SAM" id="MobiDB-lite"/>
    </source>
</evidence>
<evidence type="ECO:0000256" key="2">
    <source>
        <dbReference type="ARBA" id="ARBA00022771"/>
    </source>
</evidence>
<dbReference type="PROSITE" id="PS50178">
    <property type="entry name" value="ZF_FYVE"/>
    <property type="match status" value="1"/>
</dbReference>
<feature type="domain" description="FYVE-type" evidence="6">
    <location>
        <begin position="511"/>
        <end position="571"/>
    </location>
</feature>
<dbReference type="AlphaFoldDB" id="A0AAD5QDQ5"/>
<feature type="compositionally biased region" description="Polar residues" evidence="5">
    <location>
        <begin position="1"/>
        <end position="11"/>
    </location>
</feature>
<dbReference type="SUPFAM" id="SSF57903">
    <property type="entry name" value="FYVE/PHD zinc finger"/>
    <property type="match status" value="1"/>
</dbReference>
<accession>A0AAD5QDQ5</accession>
<feature type="compositionally biased region" description="Low complexity" evidence="5">
    <location>
        <begin position="590"/>
        <end position="644"/>
    </location>
</feature>
<feature type="compositionally biased region" description="Low complexity" evidence="5">
    <location>
        <begin position="313"/>
        <end position="323"/>
    </location>
</feature>
<keyword evidence="3" id="KW-0862">Zinc</keyword>
<dbReference type="Pfam" id="PF01363">
    <property type="entry name" value="FYVE"/>
    <property type="match status" value="1"/>
</dbReference>
<evidence type="ECO:0000256" key="4">
    <source>
        <dbReference type="PROSITE-ProRule" id="PRU00091"/>
    </source>
</evidence>
<dbReference type="PANTHER" id="PTHR43102">
    <property type="entry name" value="SLR1143 PROTEIN"/>
    <property type="match status" value="1"/>
</dbReference>
<proteinExistence type="predicted"/>
<evidence type="ECO:0000313" key="8">
    <source>
        <dbReference type="Proteomes" id="UP001209570"/>
    </source>
</evidence>
<evidence type="ECO:0000313" key="7">
    <source>
        <dbReference type="EMBL" id="KAJ0406955.1"/>
    </source>
</evidence>
<dbReference type="SMART" id="SM00064">
    <property type="entry name" value="FYVE"/>
    <property type="match status" value="1"/>
</dbReference>
<dbReference type="InterPro" id="IPR017455">
    <property type="entry name" value="Znf_FYVE-rel"/>
</dbReference>
<dbReference type="PANTHER" id="PTHR43102:SF2">
    <property type="entry name" value="GAF DOMAIN-CONTAINING PROTEIN"/>
    <property type="match status" value="1"/>
</dbReference>
<sequence>MGRPRGSSNPMRPSRLLKPGSSASLSVMHLQLPSLPPWSVSRAREEEMESRARAALGLFGFGCRDGMGATWSRVAPSAFEQLGVVSASGGGSGSGSAAPLALMERVCPLGLNATLWNTMHNGEAITTASVLGESDIESSLEDDGGSGDWSGTSTSAGADAAYLFASKLLQQYLVKVVAVIPGTVEEVIELLVRSDGDDMDAAMQHLVGVKAVASGEIYRRRRKRLRRRHLPIGGASAVPVPRSTLRFSTSGHSLADDSDSSSSSASSGADDDQSTDDGESAPPRTRSAQSLPPPRAAAPRRGVVTKALSLPAGQGSSSSSSSSSGGGPGPGPRPHSQPRPQRRRRRREPSDENQYDALLAETANRGNLSVKWVVGERAGRMFSTRVHYCLLDYECVLVNDWDDAGDGGPMYVRTLQSCYDPLCAPWLDEFGARPADLQPAGFMVREAPRREPGMVEIQFVASVLEKTQLPNLSRRAKLRALVARMARLDELVTSRRLSASLLSHQPLWVRNRDRALCRACDAKFGLSRRRHHCRLCGEVCCAECCPKMDVALPDVGPTSVRVCVHCVRKRRQSGSDYMPPPPPPPPPQPQLTSASASTSASTPRSQRSGGVRLSSSSSSESVASSYGSLSSSVGKSSLLQRFKS</sequence>
<feature type="compositionally biased region" description="Pro residues" evidence="5">
    <location>
        <begin position="578"/>
        <end position="589"/>
    </location>
</feature>
<dbReference type="InterPro" id="IPR000306">
    <property type="entry name" value="Znf_FYVE"/>
</dbReference>
<organism evidence="7 8">
    <name type="scientific">Pythium insidiosum</name>
    <name type="common">Pythiosis disease agent</name>
    <dbReference type="NCBI Taxonomy" id="114742"/>
    <lineage>
        <taxon>Eukaryota</taxon>
        <taxon>Sar</taxon>
        <taxon>Stramenopiles</taxon>
        <taxon>Oomycota</taxon>
        <taxon>Peronosporomycetes</taxon>
        <taxon>Pythiales</taxon>
        <taxon>Pythiaceae</taxon>
        <taxon>Pythium</taxon>
    </lineage>
</organism>